<comment type="catalytic activity">
    <reaction evidence="3">
        <text>a 2'-deoxyadenosine in DNA + S-adenosyl-L-methionine = an N(6)-methyl-2'-deoxyadenosine in DNA + S-adenosyl-L-homocysteine + H(+)</text>
        <dbReference type="Rhea" id="RHEA:15197"/>
        <dbReference type="Rhea" id="RHEA-COMP:12418"/>
        <dbReference type="Rhea" id="RHEA-COMP:12419"/>
        <dbReference type="ChEBI" id="CHEBI:15378"/>
        <dbReference type="ChEBI" id="CHEBI:57856"/>
        <dbReference type="ChEBI" id="CHEBI:59789"/>
        <dbReference type="ChEBI" id="CHEBI:90615"/>
        <dbReference type="ChEBI" id="CHEBI:90616"/>
        <dbReference type="EC" id="2.1.1.72"/>
    </reaction>
</comment>
<accession>A0ABS5QF43</accession>
<dbReference type="Gene3D" id="3.40.50.150">
    <property type="entry name" value="Vaccinia Virus protein VP39"/>
    <property type="match status" value="1"/>
</dbReference>
<gene>
    <name evidence="6" type="ORF">KHU32_09510</name>
</gene>
<sequence length="223" mass="23977">MLEIHRVGLATLIHGDARDALEMFARVGSILTDPPFGIGYRSGYATAHLWAEGTIRGDETVAVRDQVLRGLPDVPMLVFGSDKAPRPPGTRARLIWDKGAALGMGALDIPWKPSTEEIYVLGKGFVGSRDEGAVIYHPPVQSMASNGRLHPNEKPVALLQRLLRKLPNGPVGDPFMGSGSTGEAAVSAGREFIGCEIDPRYFGVALRRLTEVQRQGLLFGAPA</sequence>
<proteinExistence type="inferred from homology"/>
<dbReference type="Proteomes" id="UP000766336">
    <property type="component" value="Unassembled WGS sequence"/>
</dbReference>
<dbReference type="RefSeq" id="WP_213669862.1">
    <property type="nucleotide sequence ID" value="NZ_JAHCDA010000002.1"/>
</dbReference>
<protein>
    <recommendedName>
        <fullName evidence="4">Methyltransferase</fullName>
        <ecNumber evidence="4">2.1.1.-</ecNumber>
    </recommendedName>
</protein>
<comment type="caution">
    <text evidence="6">The sequence shown here is derived from an EMBL/GenBank/DDBJ whole genome shotgun (WGS) entry which is preliminary data.</text>
</comment>
<dbReference type="InterPro" id="IPR002941">
    <property type="entry name" value="DNA_methylase_N4/N6"/>
</dbReference>
<evidence type="ECO:0000256" key="3">
    <source>
        <dbReference type="ARBA" id="ARBA00047942"/>
    </source>
</evidence>
<dbReference type="EMBL" id="JAHCDA010000002">
    <property type="protein sequence ID" value="MBS7811173.1"/>
    <property type="molecule type" value="Genomic_DNA"/>
</dbReference>
<dbReference type="PRINTS" id="PR00508">
    <property type="entry name" value="S21N4MTFRASE"/>
</dbReference>
<evidence type="ECO:0000259" key="5">
    <source>
        <dbReference type="Pfam" id="PF01555"/>
    </source>
</evidence>
<keyword evidence="7" id="KW-1185">Reference proteome</keyword>
<dbReference type="SUPFAM" id="SSF53335">
    <property type="entry name" value="S-adenosyl-L-methionine-dependent methyltransferases"/>
    <property type="match status" value="1"/>
</dbReference>
<keyword evidence="1" id="KW-0489">Methyltransferase</keyword>
<comment type="similarity">
    <text evidence="4">Belongs to the N(4)/N(6)-methyltransferase family.</text>
</comment>
<organism evidence="6 7">
    <name type="scientific">Roseococcus pinisoli</name>
    <dbReference type="NCBI Taxonomy" id="2835040"/>
    <lineage>
        <taxon>Bacteria</taxon>
        <taxon>Pseudomonadati</taxon>
        <taxon>Pseudomonadota</taxon>
        <taxon>Alphaproteobacteria</taxon>
        <taxon>Acetobacterales</taxon>
        <taxon>Roseomonadaceae</taxon>
        <taxon>Roseococcus</taxon>
    </lineage>
</organism>
<feature type="domain" description="DNA methylase N-4/N-6" evidence="5">
    <location>
        <begin position="144"/>
        <end position="204"/>
    </location>
</feature>
<evidence type="ECO:0000256" key="2">
    <source>
        <dbReference type="ARBA" id="ARBA00022679"/>
    </source>
</evidence>
<dbReference type="Pfam" id="PF01555">
    <property type="entry name" value="N6_N4_Mtase"/>
    <property type="match status" value="1"/>
</dbReference>
<evidence type="ECO:0000313" key="7">
    <source>
        <dbReference type="Proteomes" id="UP000766336"/>
    </source>
</evidence>
<evidence type="ECO:0000256" key="4">
    <source>
        <dbReference type="RuleBase" id="RU362026"/>
    </source>
</evidence>
<evidence type="ECO:0000256" key="1">
    <source>
        <dbReference type="ARBA" id="ARBA00022603"/>
    </source>
</evidence>
<evidence type="ECO:0000313" key="6">
    <source>
        <dbReference type="EMBL" id="MBS7811173.1"/>
    </source>
</evidence>
<keyword evidence="2" id="KW-0808">Transferase</keyword>
<reference evidence="6 7" key="1">
    <citation type="submission" date="2021-05" db="EMBL/GenBank/DDBJ databases">
        <title>Roseococcus sp. XZZS9, whole genome shotgun sequencing project.</title>
        <authorList>
            <person name="Zhao G."/>
            <person name="Shen L."/>
        </authorList>
    </citation>
    <scope>NUCLEOTIDE SEQUENCE [LARGE SCALE GENOMIC DNA]</scope>
    <source>
        <strain evidence="6 7">XZZS9</strain>
    </source>
</reference>
<dbReference type="EC" id="2.1.1.-" evidence="4"/>
<dbReference type="InterPro" id="IPR001091">
    <property type="entry name" value="RM_Methyltransferase"/>
</dbReference>
<dbReference type="InterPro" id="IPR029063">
    <property type="entry name" value="SAM-dependent_MTases_sf"/>
</dbReference>
<name>A0ABS5QF43_9PROT</name>